<organism evidence="2 3">
    <name type="scientific">Paenibacillus septentrionalis</name>
    <dbReference type="NCBI Taxonomy" id="429342"/>
    <lineage>
        <taxon>Bacteria</taxon>
        <taxon>Bacillati</taxon>
        <taxon>Bacillota</taxon>
        <taxon>Bacilli</taxon>
        <taxon>Bacillales</taxon>
        <taxon>Paenibacillaceae</taxon>
        <taxon>Paenibacillus</taxon>
    </lineage>
</organism>
<dbReference type="RefSeq" id="WP_379238437.1">
    <property type="nucleotide sequence ID" value="NZ_JBHSTE010000011.1"/>
</dbReference>
<protein>
    <recommendedName>
        <fullName evidence="1">VWFA domain-containing protein</fullName>
    </recommendedName>
</protein>
<dbReference type="Gene3D" id="3.40.50.410">
    <property type="entry name" value="von Willebrand factor, type A domain"/>
    <property type="match status" value="1"/>
</dbReference>
<feature type="domain" description="VWFA" evidence="1">
    <location>
        <begin position="128"/>
        <end position="239"/>
    </location>
</feature>
<sequence length="239" mass="25891">MKQILLITDGCSNVGMSPIVAAAHAKSEGITVNVVGVVDQGDLGEYGASEIHEIARAGGGLSRLVQTKELAQTVQMMTRKTVVQTIQIAVQRELQAVLGNESIEALPPEKRGEVVRVMDELTESSRLQVALLIDASASMRPKLASVEESIHDLMLSLQAREGKSEIAVFHFPGAKQEDCVLDLAWTTHLKGVHSIFPKLHMSGTTPTGPALMKVVEYFVEHSRSHDRSEMEGMLGDDVV</sequence>
<evidence type="ECO:0000313" key="3">
    <source>
        <dbReference type="Proteomes" id="UP001596233"/>
    </source>
</evidence>
<dbReference type="PROSITE" id="PS50234">
    <property type="entry name" value="VWFA"/>
    <property type="match status" value="2"/>
</dbReference>
<accession>A0ABW1VCD3</accession>
<dbReference type="CDD" id="cd00198">
    <property type="entry name" value="vWFA"/>
    <property type="match status" value="1"/>
</dbReference>
<dbReference type="InterPro" id="IPR002035">
    <property type="entry name" value="VWF_A"/>
</dbReference>
<evidence type="ECO:0000313" key="2">
    <source>
        <dbReference type="EMBL" id="MFC6335170.1"/>
    </source>
</evidence>
<proteinExistence type="predicted"/>
<dbReference type="InterPro" id="IPR036465">
    <property type="entry name" value="vWFA_dom_sf"/>
</dbReference>
<dbReference type="EMBL" id="JBHSTE010000011">
    <property type="protein sequence ID" value="MFC6335170.1"/>
    <property type="molecule type" value="Genomic_DNA"/>
</dbReference>
<dbReference type="Proteomes" id="UP001596233">
    <property type="component" value="Unassembled WGS sequence"/>
</dbReference>
<feature type="domain" description="VWFA" evidence="1">
    <location>
        <begin position="1"/>
        <end position="86"/>
    </location>
</feature>
<comment type="caution">
    <text evidence="2">The sequence shown here is derived from an EMBL/GenBank/DDBJ whole genome shotgun (WGS) entry which is preliminary data.</text>
</comment>
<name>A0ABW1VCD3_9BACL</name>
<evidence type="ECO:0000259" key="1">
    <source>
        <dbReference type="PROSITE" id="PS50234"/>
    </source>
</evidence>
<dbReference type="SUPFAM" id="SSF53300">
    <property type="entry name" value="vWA-like"/>
    <property type="match status" value="2"/>
</dbReference>
<gene>
    <name evidence="2" type="ORF">ACFP56_21270</name>
</gene>
<reference evidence="3" key="1">
    <citation type="journal article" date="2019" name="Int. J. Syst. Evol. Microbiol.">
        <title>The Global Catalogue of Microorganisms (GCM) 10K type strain sequencing project: providing services to taxonomists for standard genome sequencing and annotation.</title>
        <authorList>
            <consortium name="The Broad Institute Genomics Platform"/>
            <consortium name="The Broad Institute Genome Sequencing Center for Infectious Disease"/>
            <person name="Wu L."/>
            <person name="Ma J."/>
        </authorList>
    </citation>
    <scope>NUCLEOTIDE SEQUENCE [LARGE SCALE GENOMIC DNA]</scope>
    <source>
        <strain evidence="3">PCU 280</strain>
    </source>
</reference>
<keyword evidence="3" id="KW-1185">Reference proteome</keyword>